<dbReference type="InterPro" id="IPR051660">
    <property type="entry name" value="BPI_fold-BPI/LBP"/>
</dbReference>
<dbReference type="Proteomes" id="UP000524187">
    <property type="component" value="Unassembled WGS sequence"/>
</dbReference>
<evidence type="ECO:0000313" key="1">
    <source>
        <dbReference type="EMBL" id="NXE56585.1"/>
    </source>
</evidence>
<dbReference type="EMBL" id="VWPT01000349">
    <property type="protein sequence ID" value="NXE56585.1"/>
    <property type="molecule type" value="Genomic_DNA"/>
</dbReference>
<feature type="non-terminal residue" evidence="1">
    <location>
        <position position="1"/>
    </location>
</feature>
<protein>
    <submittedName>
        <fullName evidence="1">BPIB4 protein</fullName>
    </submittedName>
</protein>
<evidence type="ECO:0000313" key="2">
    <source>
        <dbReference type="Proteomes" id="UP000524187"/>
    </source>
</evidence>
<keyword evidence="2" id="KW-1185">Reference proteome</keyword>
<dbReference type="PANTHER" id="PTHR46019">
    <property type="entry name" value="BPI FOLD-CONTAINING FAMILY B MEMBER 4-RELATED"/>
    <property type="match status" value="1"/>
</dbReference>
<name>A0A7K8NTZ0_CASCA</name>
<sequence length="71" mass="7521">KVVHGGELVLNLYSKLTLNLPGAFLFLSGSSVEMNITSRIALTQDTPGGLKLVLKDCGSLFGGFKVNLRNG</sequence>
<proteinExistence type="predicted"/>
<dbReference type="Gene3D" id="3.15.10.10">
    <property type="entry name" value="Bactericidal permeability-increasing protein, domain 1"/>
    <property type="match status" value="1"/>
</dbReference>
<accession>A0A7K8NTZ0</accession>
<gene>
    <name evidence="1" type="primary">Bpifb4_2</name>
    <name evidence="1" type="ORF">CASCAS_R15194</name>
</gene>
<dbReference type="AlphaFoldDB" id="A0A7K8NTZ0"/>
<reference evidence="1 2" key="1">
    <citation type="submission" date="2019-09" db="EMBL/GenBank/DDBJ databases">
        <title>Bird 10,000 Genomes (B10K) Project - Family phase.</title>
        <authorList>
            <person name="Zhang G."/>
        </authorList>
    </citation>
    <scope>NUCLEOTIDE SEQUENCE [LARGE SCALE GENOMIC DNA]</scope>
    <source>
        <strain evidence="1">B10K-LSUMZ-50683</strain>
        <tissue evidence="1">Muscle</tissue>
    </source>
</reference>
<comment type="caution">
    <text evidence="1">The sequence shown here is derived from an EMBL/GenBank/DDBJ whole genome shotgun (WGS) entry which is preliminary data.</text>
</comment>
<feature type="non-terminal residue" evidence="1">
    <location>
        <position position="71"/>
    </location>
</feature>
<dbReference type="PANTHER" id="PTHR46019:SF4">
    <property type="entry name" value="BPI FOLD-CONTAINING FAMILY B MEMBER 4"/>
    <property type="match status" value="1"/>
</dbReference>
<organism evidence="1 2">
    <name type="scientific">Casuarius casuarius</name>
    <name type="common">Southern cassowary</name>
    <name type="synonym">Struthio casuarius</name>
    <dbReference type="NCBI Taxonomy" id="8787"/>
    <lineage>
        <taxon>Eukaryota</taxon>
        <taxon>Metazoa</taxon>
        <taxon>Chordata</taxon>
        <taxon>Craniata</taxon>
        <taxon>Vertebrata</taxon>
        <taxon>Euteleostomi</taxon>
        <taxon>Archelosauria</taxon>
        <taxon>Archosauria</taxon>
        <taxon>Dinosauria</taxon>
        <taxon>Saurischia</taxon>
        <taxon>Theropoda</taxon>
        <taxon>Coelurosauria</taxon>
        <taxon>Aves</taxon>
        <taxon>Palaeognathae</taxon>
        <taxon>Casuariiformes</taxon>
        <taxon>Casuariidae</taxon>
        <taxon>Casuarius</taxon>
    </lineage>
</organism>